<reference evidence="1 2" key="1">
    <citation type="submission" date="2016-10" db="EMBL/GenBank/DDBJ databases">
        <title>Comparative genome analysis of multiple Pseudomonas spp. focuses on biocontrol and plant growth promoting traits.</title>
        <authorList>
            <person name="Tao X.-Y."/>
            <person name="Taylor C.G."/>
        </authorList>
    </citation>
    <scope>NUCLEOTIDE SEQUENCE [LARGE SCALE GENOMIC DNA]</scope>
    <source>
        <strain evidence="1 2">28B5</strain>
    </source>
</reference>
<dbReference type="AlphaFoldDB" id="A0A423MDS3"/>
<name>A0A423MDS3_PSEFL</name>
<sequence>MTVILPGARSNGGALVGTNLVAVTQFPTGIDQPWIFIDFAGLFASGLAPTFRPRPPVGASLLAKRPVLAAQIPQAKMISPTLAHLPHVS</sequence>
<protein>
    <submittedName>
        <fullName evidence="1">Uncharacterized protein</fullName>
    </submittedName>
</protein>
<evidence type="ECO:0000313" key="1">
    <source>
        <dbReference type="EMBL" id="RON81442.1"/>
    </source>
</evidence>
<accession>A0A423MDS3</accession>
<comment type="caution">
    <text evidence="1">The sequence shown here is derived from an EMBL/GenBank/DDBJ whole genome shotgun (WGS) entry which is preliminary data.</text>
</comment>
<organism evidence="1 2">
    <name type="scientific">Pseudomonas fluorescens</name>
    <dbReference type="NCBI Taxonomy" id="294"/>
    <lineage>
        <taxon>Bacteria</taxon>
        <taxon>Pseudomonadati</taxon>
        <taxon>Pseudomonadota</taxon>
        <taxon>Gammaproteobacteria</taxon>
        <taxon>Pseudomonadales</taxon>
        <taxon>Pseudomonadaceae</taxon>
        <taxon>Pseudomonas</taxon>
    </lineage>
</organism>
<dbReference type="Proteomes" id="UP000285378">
    <property type="component" value="Unassembled WGS sequence"/>
</dbReference>
<proteinExistence type="predicted"/>
<evidence type="ECO:0000313" key="2">
    <source>
        <dbReference type="Proteomes" id="UP000285378"/>
    </source>
</evidence>
<dbReference type="EMBL" id="MOBX01000013">
    <property type="protein sequence ID" value="RON81442.1"/>
    <property type="molecule type" value="Genomic_DNA"/>
</dbReference>
<gene>
    <name evidence="1" type="ORF">BK670_14815</name>
</gene>